<dbReference type="PANTHER" id="PTHR33297">
    <property type="entry name" value="AMASTIN-LIKE SURFACE PROTEIN-LIKE PROTEIN-RELATED"/>
    <property type="match status" value="1"/>
</dbReference>
<feature type="transmembrane region" description="Helical" evidence="1">
    <location>
        <begin position="152"/>
        <end position="172"/>
    </location>
</feature>
<evidence type="ECO:0000256" key="1">
    <source>
        <dbReference type="SAM" id="Phobius"/>
    </source>
</evidence>
<keyword evidence="1" id="KW-0472">Membrane</keyword>
<dbReference type="VEuPathDB" id="TriTrypDB:BSAL_19960"/>
<dbReference type="EMBL" id="CYKH01001715">
    <property type="protein sequence ID" value="CUG89224.1"/>
    <property type="molecule type" value="Genomic_DNA"/>
</dbReference>
<name>A0A0S4JGF4_BODSA</name>
<evidence type="ECO:0000313" key="3">
    <source>
        <dbReference type="Proteomes" id="UP000051952"/>
    </source>
</evidence>
<feature type="transmembrane region" description="Helical" evidence="1">
    <location>
        <begin position="7"/>
        <end position="27"/>
    </location>
</feature>
<protein>
    <submittedName>
        <fullName evidence="2">Amastin, putative</fullName>
    </submittedName>
</protein>
<dbReference type="Pfam" id="PF07344">
    <property type="entry name" value="Amastin"/>
    <property type="match status" value="1"/>
</dbReference>
<keyword evidence="3" id="KW-1185">Reference proteome</keyword>
<gene>
    <name evidence="2" type="ORF">BSAL_19960</name>
</gene>
<proteinExistence type="predicted"/>
<keyword evidence="1" id="KW-0812">Transmembrane</keyword>
<feature type="transmembrane region" description="Helical" evidence="1">
    <location>
        <begin position="76"/>
        <end position="98"/>
    </location>
</feature>
<dbReference type="AlphaFoldDB" id="A0A0S4JGF4"/>
<feature type="transmembrane region" description="Helical" evidence="1">
    <location>
        <begin position="110"/>
        <end position="132"/>
    </location>
</feature>
<dbReference type="PANTHER" id="PTHR33297:SF4">
    <property type="entry name" value="AMASTIN"/>
    <property type="match status" value="1"/>
</dbReference>
<sequence>MAFKLKLELLLFVILEFIILILLAVGAPMPVMQSYDNSVQFTMWEERLIQNAQTTVISLTDLKDCDFTTEKLQAMAAFAMISIAFCLLGMVFTILDLLHRPTHRWATEAFGALVWGATLIVWPVGLSVFRTAMCGGSGFVPSDNQWVLKEAFILYTASWALLTFAVPAMWLIKLYIRPTYWSDPVVSTGGDIEQQHDAAETTVPVEALRRKKSKRSFIADRSHDDRNVVQKYADESA</sequence>
<dbReference type="Proteomes" id="UP000051952">
    <property type="component" value="Unassembled WGS sequence"/>
</dbReference>
<keyword evidence="1" id="KW-1133">Transmembrane helix</keyword>
<accession>A0A0S4JGF4</accession>
<evidence type="ECO:0000313" key="2">
    <source>
        <dbReference type="EMBL" id="CUG89224.1"/>
    </source>
</evidence>
<reference evidence="3" key="1">
    <citation type="submission" date="2015-09" db="EMBL/GenBank/DDBJ databases">
        <authorList>
            <consortium name="Pathogen Informatics"/>
        </authorList>
    </citation>
    <scope>NUCLEOTIDE SEQUENCE [LARGE SCALE GENOMIC DNA]</scope>
    <source>
        <strain evidence="3">Lake Konstanz</strain>
    </source>
</reference>
<dbReference type="InterPro" id="IPR009944">
    <property type="entry name" value="Amastin"/>
</dbReference>
<organism evidence="2 3">
    <name type="scientific">Bodo saltans</name>
    <name type="common">Flagellated protozoan</name>
    <dbReference type="NCBI Taxonomy" id="75058"/>
    <lineage>
        <taxon>Eukaryota</taxon>
        <taxon>Discoba</taxon>
        <taxon>Euglenozoa</taxon>
        <taxon>Kinetoplastea</taxon>
        <taxon>Metakinetoplastina</taxon>
        <taxon>Eubodonida</taxon>
        <taxon>Bodonidae</taxon>
        <taxon>Bodo</taxon>
    </lineage>
</organism>